<evidence type="ECO:0000313" key="2">
    <source>
        <dbReference type="EMBL" id="CAB4128219.1"/>
    </source>
</evidence>
<organism evidence="2">
    <name type="scientific">uncultured Caudovirales phage</name>
    <dbReference type="NCBI Taxonomy" id="2100421"/>
    <lineage>
        <taxon>Viruses</taxon>
        <taxon>Duplodnaviria</taxon>
        <taxon>Heunggongvirae</taxon>
        <taxon>Uroviricota</taxon>
        <taxon>Caudoviricetes</taxon>
        <taxon>Peduoviridae</taxon>
        <taxon>Maltschvirus</taxon>
        <taxon>Maltschvirus maltsch</taxon>
    </lineage>
</organism>
<feature type="compositionally biased region" description="Acidic residues" evidence="1">
    <location>
        <begin position="28"/>
        <end position="38"/>
    </location>
</feature>
<proteinExistence type="predicted"/>
<name>A0A6J5L8W8_9CAUD</name>
<feature type="compositionally biased region" description="Basic and acidic residues" evidence="1">
    <location>
        <begin position="52"/>
        <end position="100"/>
    </location>
</feature>
<dbReference type="EMBL" id="LR796225">
    <property type="protein sequence ID" value="CAB4128219.1"/>
    <property type="molecule type" value="Genomic_DNA"/>
</dbReference>
<accession>A0A6J5L8W8</accession>
<gene>
    <name evidence="2" type="ORF">UFOVP106_42</name>
</gene>
<feature type="region of interest" description="Disordered" evidence="1">
    <location>
        <begin position="21"/>
        <end position="119"/>
    </location>
</feature>
<reference evidence="2" key="1">
    <citation type="submission" date="2020-04" db="EMBL/GenBank/DDBJ databases">
        <authorList>
            <person name="Chiriac C."/>
            <person name="Salcher M."/>
            <person name="Ghai R."/>
            <person name="Kavagutti S V."/>
        </authorList>
    </citation>
    <scope>NUCLEOTIDE SEQUENCE</scope>
</reference>
<evidence type="ECO:0000256" key="1">
    <source>
        <dbReference type="SAM" id="MobiDB-lite"/>
    </source>
</evidence>
<protein>
    <submittedName>
        <fullName evidence="2">Uncharacterized protein</fullName>
    </submittedName>
</protein>
<sequence>MSEKEAGSVLTSENAAEFYANKLGLADRDDDVAVDESPEPSAESEQSEPEAEQSKTTEEKKQNPKLEKRFSELTKQREQAKAEAQAERQQREALETRLRALEQQAAPAQAQSVDTEPQPGQFQDAFEYAKALAQYSTEKALAARDQQEANKIANEERQKVIQSWSAKLEKVKAEMPDYDDVVSTANVVVSDDIRDSILESDVGPRILYHLADDLEYAQKLAQMPTRKAMIEIGKLEKLYEKSEAKIETVAKSKAPAPIRPLKAGNGQADIPINSSGEFHGTYQAWKEARRAGKIR</sequence>